<dbReference type="Proteomes" id="UP000295375">
    <property type="component" value="Unassembled WGS sequence"/>
</dbReference>
<accession>A0A4R6UX79</accession>
<evidence type="ECO:0000313" key="5">
    <source>
        <dbReference type="Proteomes" id="UP000295375"/>
    </source>
</evidence>
<feature type="domain" description="N-acetyltransferase" evidence="3">
    <location>
        <begin position="10"/>
        <end position="148"/>
    </location>
</feature>
<dbReference type="PANTHER" id="PTHR43877">
    <property type="entry name" value="AMINOALKYLPHOSPHONATE N-ACETYLTRANSFERASE-RELATED-RELATED"/>
    <property type="match status" value="1"/>
</dbReference>
<dbReference type="EMBL" id="SNYM01000002">
    <property type="protein sequence ID" value="TDQ50609.1"/>
    <property type="molecule type" value="Genomic_DNA"/>
</dbReference>
<dbReference type="Pfam" id="PF00583">
    <property type="entry name" value="Acetyltransf_1"/>
    <property type="match status" value="1"/>
</dbReference>
<sequence>MKTACSDWALSYRVATVADIPAMHRVRMAVKENVLSNPAKVTPEMYVPYLQEFGKGWVCEDQGQILGLSIVDYRNGSVWALFVDPTAEQRGIGKRLMQVLVDDARRRGFVELKLSTAIDTRADRFYLRQGWLPGEVDADGERHYRLPL</sequence>
<evidence type="ECO:0000259" key="3">
    <source>
        <dbReference type="PROSITE" id="PS51186"/>
    </source>
</evidence>
<dbReference type="PROSITE" id="PS51186">
    <property type="entry name" value="GNAT"/>
    <property type="match status" value="1"/>
</dbReference>
<organism evidence="4 5">
    <name type="scientific">Permianibacter aggregans</name>
    <dbReference type="NCBI Taxonomy" id="1510150"/>
    <lineage>
        <taxon>Bacteria</taxon>
        <taxon>Pseudomonadati</taxon>
        <taxon>Pseudomonadota</taxon>
        <taxon>Gammaproteobacteria</taxon>
        <taxon>Pseudomonadales</taxon>
        <taxon>Pseudomonadaceae</taxon>
        <taxon>Permianibacter</taxon>
    </lineage>
</organism>
<evidence type="ECO:0000313" key="4">
    <source>
        <dbReference type="EMBL" id="TDQ50609.1"/>
    </source>
</evidence>
<proteinExistence type="predicted"/>
<reference evidence="4 5" key="1">
    <citation type="submission" date="2019-03" db="EMBL/GenBank/DDBJ databases">
        <title>Genomic Encyclopedia of Type Strains, Phase IV (KMG-IV): sequencing the most valuable type-strain genomes for metagenomic binning, comparative biology and taxonomic classification.</title>
        <authorList>
            <person name="Goeker M."/>
        </authorList>
    </citation>
    <scope>NUCLEOTIDE SEQUENCE [LARGE SCALE GENOMIC DNA]</scope>
    <source>
        <strain evidence="4 5">DSM 103792</strain>
    </source>
</reference>
<dbReference type="AlphaFoldDB" id="A0A4R6UX79"/>
<keyword evidence="5" id="KW-1185">Reference proteome</keyword>
<dbReference type="InterPro" id="IPR000182">
    <property type="entry name" value="GNAT_dom"/>
</dbReference>
<protein>
    <submittedName>
        <fullName evidence="4">N-acetylglutamate synthase-like GNAT family acetyltransferase</fullName>
    </submittedName>
</protein>
<keyword evidence="1 4" id="KW-0808">Transferase</keyword>
<gene>
    <name evidence="4" type="ORF">EV696_102292</name>
</gene>
<dbReference type="Gene3D" id="3.40.630.30">
    <property type="match status" value="1"/>
</dbReference>
<evidence type="ECO:0000256" key="1">
    <source>
        <dbReference type="ARBA" id="ARBA00022679"/>
    </source>
</evidence>
<dbReference type="InterPro" id="IPR016181">
    <property type="entry name" value="Acyl_CoA_acyltransferase"/>
</dbReference>
<name>A0A4R6UX79_9GAMM</name>
<comment type="caution">
    <text evidence="4">The sequence shown here is derived from an EMBL/GenBank/DDBJ whole genome shotgun (WGS) entry which is preliminary data.</text>
</comment>
<dbReference type="InterPro" id="IPR050832">
    <property type="entry name" value="Bact_Acetyltransf"/>
</dbReference>
<dbReference type="RefSeq" id="WP_198325229.1">
    <property type="nucleotide sequence ID" value="NZ_CP037953.1"/>
</dbReference>
<dbReference type="GO" id="GO:0016747">
    <property type="term" value="F:acyltransferase activity, transferring groups other than amino-acyl groups"/>
    <property type="evidence" value="ECO:0007669"/>
    <property type="project" value="InterPro"/>
</dbReference>
<evidence type="ECO:0000256" key="2">
    <source>
        <dbReference type="ARBA" id="ARBA00023315"/>
    </source>
</evidence>
<dbReference type="SUPFAM" id="SSF55729">
    <property type="entry name" value="Acyl-CoA N-acyltransferases (Nat)"/>
    <property type="match status" value="1"/>
</dbReference>
<keyword evidence="2" id="KW-0012">Acyltransferase</keyword>
<dbReference type="CDD" id="cd04301">
    <property type="entry name" value="NAT_SF"/>
    <property type="match status" value="1"/>
</dbReference>